<dbReference type="AlphaFoldDB" id="A0AA38WVT6"/>
<dbReference type="Proteomes" id="UP001172457">
    <property type="component" value="Chromosome 1"/>
</dbReference>
<comment type="caution">
    <text evidence="2">The sequence shown here is derived from an EMBL/GenBank/DDBJ whole genome shotgun (WGS) entry which is preliminary data.</text>
</comment>
<dbReference type="PANTHER" id="PTHR33116:SF79">
    <property type="entry name" value="REVERSE TRANSCRIPTASE DOMAIN, ZINC FINGER, CCHC-TYPE-RELATED"/>
    <property type="match status" value="1"/>
</dbReference>
<dbReference type="Pfam" id="PF13966">
    <property type="entry name" value="zf-RVT"/>
    <property type="match status" value="1"/>
</dbReference>
<evidence type="ECO:0000313" key="3">
    <source>
        <dbReference type="Proteomes" id="UP001172457"/>
    </source>
</evidence>
<evidence type="ECO:0000259" key="1">
    <source>
        <dbReference type="Pfam" id="PF13966"/>
    </source>
</evidence>
<dbReference type="PANTHER" id="PTHR33116">
    <property type="entry name" value="REVERSE TRANSCRIPTASE ZINC-BINDING DOMAIN-CONTAINING PROTEIN-RELATED-RELATED"/>
    <property type="match status" value="1"/>
</dbReference>
<proteinExistence type="predicted"/>
<reference evidence="2" key="1">
    <citation type="submission" date="2023-03" db="EMBL/GenBank/DDBJ databases">
        <title>Chromosome-scale reference genome and RAD-based genetic map of yellow starthistle (Centaurea solstitialis) reveal putative structural variation and QTLs associated with invader traits.</title>
        <authorList>
            <person name="Reatini B."/>
            <person name="Cang F.A."/>
            <person name="Jiang Q."/>
            <person name="Mckibben M.T.W."/>
            <person name="Barker M.S."/>
            <person name="Rieseberg L.H."/>
            <person name="Dlugosch K.M."/>
        </authorList>
    </citation>
    <scope>NUCLEOTIDE SEQUENCE</scope>
    <source>
        <strain evidence="2">CAN-66</strain>
        <tissue evidence="2">Leaf</tissue>
    </source>
</reference>
<sequence>MWVKKNEVVVVGGSGRWMVVGKEEEGEKLKPQKTEVIEWAKVIGCSSGALPFTYLGLSVGVSMKRVNHWEKVIDKINNKLLGWKAKWISFGGRLNLVKSVLSSIPLYYFSMFHALGGPESGEGNFRVKAWVKWDKVLGSFEEGGPNIGSLRDMNWCLVGKWWWRFLNESRALWHSIIVSIYGENGGLELGVGGRCIGSSVWSSVIKIGGLLDNVGCRFSSSFEKVVGDGLSTKFWVDRWTKFPRLFQLDICKEALVADRGSVIGKEGVWSWKWRRDPRGREVSELEEFCRILESYKPNLLGAYKFAWKLTPFEGFSNRLRWEKVGGRVEGGRGEATRWVKAIPTKVNVFFWRASLDRLPCRVLLDKYGVDLDPILCPMCNRESESTSHVKK</sequence>
<evidence type="ECO:0000313" key="2">
    <source>
        <dbReference type="EMBL" id="KAJ9567846.1"/>
    </source>
</evidence>
<keyword evidence="3" id="KW-1185">Reference proteome</keyword>
<feature type="domain" description="Reverse transcriptase zinc-binding" evidence="1">
    <location>
        <begin position="332"/>
        <end position="389"/>
    </location>
</feature>
<name>A0AA38WVT6_9ASTR</name>
<organism evidence="2 3">
    <name type="scientific">Centaurea solstitialis</name>
    <name type="common">yellow star-thistle</name>
    <dbReference type="NCBI Taxonomy" id="347529"/>
    <lineage>
        <taxon>Eukaryota</taxon>
        <taxon>Viridiplantae</taxon>
        <taxon>Streptophyta</taxon>
        <taxon>Embryophyta</taxon>
        <taxon>Tracheophyta</taxon>
        <taxon>Spermatophyta</taxon>
        <taxon>Magnoliopsida</taxon>
        <taxon>eudicotyledons</taxon>
        <taxon>Gunneridae</taxon>
        <taxon>Pentapetalae</taxon>
        <taxon>asterids</taxon>
        <taxon>campanulids</taxon>
        <taxon>Asterales</taxon>
        <taxon>Asteraceae</taxon>
        <taxon>Carduoideae</taxon>
        <taxon>Cardueae</taxon>
        <taxon>Centaureinae</taxon>
        <taxon>Centaurea</taxon>
    </lineage>
</organism>
<dbReference type="InterPro" id="IPR026960">
    <property type="entry name" value="RVT-Znf"/>
</dbReference>
<dbReference type="EMBL" id="JARYMX010000001">
    <property type="protein sequence ID" value="KAJ9567846.1"/>
    <property type="molecule type" value="Genomic_DNA"/>
</dbReference>
<accession>A0AA38WVT6</accession>
<gene>
    <name evidence="2" type="ORF">OSB04_003812</name>
</gene>
<protein>
    <recommendedName>
        <fullName evidence="1">Reverse transcriptase zinc-binding domain-containing protein</fullName>
    </recommendedName>
</protein>